<proteinExistence type="predicted"/>
<reference evidence="2 3" key="1">
    <citation type="journal article" date="2015" name="Genome Announc.">
        <title>Complete Genome Sequence of Pelosinus fermentans JBW45, a Member of a Remarkably Competitive Group of Negativicutes in the Firmicutes Phylum.</title>
        <authorList>
            <person name="De Leon K.B."/>
            <person name="Utturkar S.M."/>
            <person name="Camilleri L.B."/>
            <person name="Elias D.A."/>
            <person name="Arkin A.P."/>
            <person name="Fields M.W."/>
            <person name="Brown S.D."/>
            <person name="Wall J.D."/>
        </authorList>
    </citation>
    <scope>NUCLEOTIDE SEQUENCE [LARGE SCALE GENOMIC DNA]</scope>
    <source>
        <strain evidence="2 3">JBW45</strain>
    </source>
</reference>
<evidence type="ECO:0000313" key="3">
    <source>
        <dbReference type="Proteomes" id="UP000005361"/>
    </source>
</evidence>
<organism evidence="2 3">
    <name type="scientific">Pelosinus fermentans JBW45</name>
    <dbReference type="NCBI Taxonomy" id="1192197"/>
    <lineage>
        <taxon>Bacteria</taxon>
        <taxon>Bacillati</taxon>
        <taxon>Bacillota</taxon>
        <taxon>Negativicutes</taxon>
        <taxon>Selenomonadales</taxon>
        <taxon>Sporomusaceae</taxon>
        <taxon>Pelosinus</taxon>
    </lineage>
</organism>
<dbReference type="STRING" id="1192197.JBW_00741"/>
<sequence length="98" mass="10591">MEQKIIGIILHEVSELNEQLDHKVAIENGENAGLYGLTGVLDSLGLVTLIVAVEQAIEDELGLAISLADERAMSQKNSPFRTIGTLADYIVKVSQEEA</sequence>
<evidence type="ECO:0000259" key="1">
    <source>
        <dbReference type="PROSITE" id="PS50075"/>
    </source>
</evidence>
<protein>
    <recommendedName>
        <fullName evidence="1">Carrier domain-containing protein</fullName>
    </recommendedName>
</protein>
<dbReference type="Gene3D" id="1.10.1200.10">
    <property type="entry name" value="ACP-like"/>
    <property type="match status" value="1"/>
</dbReference>
<dbReference type="PROSITE" id="PS50075">
    <property type="entry name" value="CARRIER"/>
    <property type="match status" value="1"/>
</dbReference>
<dbReference type="AlphaFoldDB" id="I9DDY8"/>
<evidence type="ECO:0000313" key="2">
    <source>
        <dbReference type="EMBL" id="AJQ26093.1"/>
    </source>
</evidence>
<accession>I9DDY8</accession>
<dbReference type="OrthoDB" id="7065718at2"/>
<dbReference type="Proteomes" id="UP000005361">
    <property type="component" value="Chromosome"/>
</dbReference>
<name>I9DDY8_9FIRM</name>
<dbReference type="InterPro" id="IPR036736">
    <property type="entry name" value="ACP-like_sf"/>
</dbReference>
<dbReference type="RefSeq" id="WP_007959193.1">
    <property type="nucleotide sequence ID" value="NZ_CP010978.1"/>
</dbReference>
<dbReference type="HOGENOM" id="CLU_170154_1_0_9"/>
<dbReference type="EMBL" id="CP010978">
    <property type="protein sequence ID" value="AJQ26093.1"/>
    <property type="molecule type" value="Genomic_DNA"/>
</dbReference>
<feature type="domain" description="Carrier" evidence="1">
    <location>
        <begin position="1"/>
        <end position="94"/>
    </location>
</feature>
<gene>
    <name evidence="2" type="ORF">JBW_00741</name>
</gene>
<dbReference type="KEGG" id="pft:JBW_00741"/>
<dbReference type="InterPro" id="IPR009081">
    <property type="entry name" value="PP-bd_ACP"/>
</dbReference>
<reference evidence="3" key="2">
    <citation type="submission" date="2015-02" db="EMBL/GenBank/DDBJ databases">
        <title>Complete Genome Sequence of Pelosinus fermentans JBW45.</title>
        <authorList>
            <person name="De Leon K.B."/>
            <person name="Utturkar S.M."/>
            <person name="Camilleri L.B."/>
            <person name="Arkin A.P."/>
            <person name="Fields M.W."/>
            <person name="Brown S.D."/>
            <person name="Wall J.D."/>
        </authorList>
    </citation>
    <scope>NUCLEOTIDE SEQUENCE [LARGE SCALE GENOMIC DNA]</scope>
    <source>
        <strain evidence="3">JBW45</strain>
    </source>
</reference>